<sequence length="111" mass="12877">MPEAIEALTSQQAITEAKSEFVFEQPKQGKPLTGADQIRKNIWVQVLERSNVRYRHPYQTRHTFATMLISRGANLWWVADQMGHNGPEMLFRHYGNYIKEHDKKSGRGFSS</sequence>
<organism evidence="3 4">
    <name type="scientific">Motilimonas cestriensis</name>
    <dbReference type="NCBI Taxonomy" id="2742685"/>
    <lineage>
        <taxon>Bacteria</taxon>
        <taxon>Pseudomonadati</taxon>
        <taxon>Pseudomonadota</taxon>
        <taxon>Gammaproteobacteria</taxon>
        <taxon>Alteromonadales</taxon>
        <taxon>Alteromonadales genera incertae sedis</taxon>
        <taxon>Motilimonas</taxon>
    </lineage>
</organism>
<evidence type="ECO:0000313" key="3">
    <source>
        <dbReference type="EMBL" id="MCE2593774.1"/>
    </source>
</evidence>
<reference evidence="3 4" key="1">
    <citation type="journal article" date="2022" name="Environ. Microbiol. Rep.">
        <title>Eco-phylogenetic analyses reveal divergent evolution of vitamin B12 metabolism in the marine bacterial family 'Psychromonadaceae'.</title>
        <authorList>
            <person name="Jin X."/>
            <person name="Yang Y."/>
            <person name="Cao H."/>
            <person name="Gao B."/>
            <person name="Zhao Z."/>
        </authorList>
    </citation>
    <scope>NUCLEOTIDE SEQUENCE [LARGE SCALE GENOMIC DNA]</scope>
    <source>
        <strain evidence="3 4">MKS20</strain>
    </source>
</reference>
<dbReference type="Pfam" id="PF00589">
    <property type="entry name" value="Phage_integrase"/>
    <property type="match status" value="1"/>
</dbReference>
<dbReference type="InterPro" id="IPR013762">
    <property type="entry name" value="Integrase-like_cat_sf"/>
</dbReference>
<dbReference type="InterPro" id="IPR011010">
    <property type="entry name" value="DNA_brk_join_enz"/>
</dbReference>
<dbReference type="InterPro" id="IPR002104">
    <property type="entry name" value="Integrase_catalytic"/>
</dbReference>
<dbReference type="Proteomes" id="UP001201273">
    <property type="component" value="Unassembled WGS sequence"/>
</dbReference>
<dbReference type="RefSeq" id="WP_251080745.1">
    <property type="nucleotide sequence ID" value="NZ_JAIMJA010000002.1"/>
</dbReference>
<evidence type="ECO:0000313" key="4">
    <source>
        <dbReference type="Proteomes" id="UP001201273"/>
    </source>
</evidence>
<dbReference type="SUPFAM" id="SSF56349">
    <property type="entry name" value="DNA breaking-rejoining enzymes"/>
    <property type="match status" value="1"/>
</dbReference>
<dbReference type="EMBL" id="JAIMJA010000002">
    <property type="protein sequence ID" value="MCE2593774.1"/>
    <property type="molecule type" value="Genomic_DNA"/>
</dbReference>
<dbReference type="Gene3D" id="1.10.443.10">
    <property type="entry name" value="Intergrase catalytic core"/>
    <property type="match status" value="1"/>
</dbReference>
<keyword evidence="1" id="KW-0233">DNA recombination</keyword>
<proteinExistence type="predicted"/>
<comment type="caution">
    <text evidence="3">The sequence shown here is derived from an EMBL/GenBank/DDBJ whole genome shotgun (WGS) entry which is preliminary data.</text>
</comment>
<feature type="domain" description="Tyr recombinase" evidence="2">
    <location>
        <begin position="3"/>
        <end position="96"/>
    </location>
</feature>
<evidence type="ECO:0000256" key="1">
    <source>
        <dbReference type="ARBA" id="ARBA00023172"/>
    </source>
</evidence>
<accession>A0ABS8W494</accession>
<name>A0ABS8W494_9GAMM</name>
<evidence type="ECO:0000259" key="2">
    <source>
        <dbReference type="Pfam" id="PF00589"/>
    </source>
</evidence>
<protein>
    <submittedName>
        <fullName evidence="3">Tyrosine-type recombinase/integrase</fullName>
    </submittedName>
</protein>
<gene>
    <name evidence="3" type="ORF">K6Y31_02970</name>
</gene>
<keyword evidence="4" id="KW-1185">Reference proteome</keyword>